<evidence type="ECO:0000313" key="11">
    <source>
        <dbReference type="Proteomes" id="UP000076927"/>
    </source>
</evidence>
<comment type="similarity">
    <text evidence="6">Belongs to the ABC-4 integral membrane protein family.</text>
</comment>
<dbReference type="AlphaFoldDB" id="A0A172TM06"/>
<feature type="transmembrane region" description="Helical" evidence="7">
    <location>
        <begin position="363"/>
        <end position="387"/>
    </location>
</feature>
<keyword evidence="5 7" id="KW-0472">Membrane</keyword>
<dbReference type="PATRIC" id="fig|1178515.4.peg.3789"/>
<evidence type="ECO:0000256" key="4">
    <source>
        <dbReference type="ARBA" id="ARBA00022989"/>
    </source>
</evidence>
<comment type="subcellular location">
    <subcellularLocation>
        <location evidence="1">Cell membrane</location>
        <topology evidence="1">Multi-pass membrane protein</topology>
    </subcellularLocation>
</comment>
<evidence type="ECO:0000256" key="2">
    <source>
        <dbReference type="ARBA" id="ARBA00022475"/>
    </source>
</evidence>
<dbReference type="KEGG" id="pswu:SY83_18765"/>
<sequence>MKWKDRFRFVRSNMKKNKSRVFMTVLATAMGCAFLIVLASVGFGLQRSVVKEITEGRLMTEITLQAKKVDNDEGHKPPAISDIELIRKMNHVKAVTFKQYLRQMTPITWKDKSLDLTTIAVDMEEEVKAGLELESGTMPVTTGEVVVGYHLASMLMEGEKATPESFKTWNNQLLGQTIQFQVSRWKGTEKESETFPVKVVGIRKQPTRELMRETDIYIDLGTLAKVEAYTGSPNGEIGDSPAGGKGNITKETPVEASGTRELDSVSVFAADASQVKEISDSLKVKGYVTHSIADELKQVNVLFAVMKIGLMFIGTIALLIASIGIYNTMTMAVTERAQDIGIMKAIGAHPSTIRSIFRIESSYIGLLGALIGTAVAYAISIVVNLALPVILSGVFNEEAPPGIQFSYIPAWLALVCIGLSIGVAILSGARPARRATQVDVLKALRRDI</sequence>
<keyword evidence="2" id="KW-1003">Cell membrane</keyword>
<protein>
    <recommendedName>
        <fullName evidence="12">ABC transporter permease</fullName>
    </recommendedName>
</protein>
<dbReference type="Proteomes" id="UP000076927">
    <property type="component" value="Chromosome"/>
</dbReference>
<dbReference type="RefSeq" id="WP_068609286.1">
    <property type="nucleotide sequence ID" value="NZ_CP011388.1"/>
</dbReference>
<evidence type="ECO:0000256" key="7">
    <source>
        <dbReference type="SAM" id="Phobius"/>
    </source>
</evidence>
<dbReference type="InterPro" id="IPR025857">
    <property type="entry name" value="MacB_PCD"/>
</dbReference>
<dbReference type="InterPro" id="IPR003838">
    <property type="entry name" value="ABC3_permease_C"/>
</dbReference>
<dbReference type="GO" id="GO:0005886">
    <property type="term" value="C:plasma membrane"/>
    <property type="evidence" value="ECO:0007669"/>
    <property type="project" value="UniProtKB-SubCell"/>
</dbReference>
<evidence type="ECO:0000256" key="5">
    <source>
        <dbReference type="ARBA" id="ARBA00023136"/>
    </source>
</evidence>
<proteinExistence type="inferred from homology"/>
<dbReference type="Pfam" id="PF02687">
    <property type="entry name" value="FtsX"/>
    <property type="match status" value="1"/>
</dbReference>
<dbReference type="Pfam" id="PF12704">
    <property type="entry name" value="MacB_PCD"/>
    <property type="match status" value="1"/>
</dbReference>
<accession>A0A172TM06</accession>
<evidence type="ECO:0000256" key="1">
    <source>
        <dbReference type="ARBA" id="ARBA00004651"/>
    </source>
</evidence>
<gene>
    <name evidence="10" type="ORF">SY83_18765</name>
</gene>
<evidence type="ECO:0000259" key="9">
    <source>
        <dbReference type="Pfam" id="PF12704"/>
    </source>
</evidence>
<dbReference type="InterPro" id="IPR050250">
    <property type="entry name" value="Macrolide_Exporter_MacB"/>
</dbReference>
<feature type="domain" description="ABC3 transporter permease C-terminal" evidence="8">
    <location>
        <begin position="311"/>
        <end position="437"/>
    </location>
</feature>
<keyword evidence="4 7" id="KW-1133">Transmembrane helix</keyword>
<evidence type="ECO:0000256" key="3">
    <source>
        <dbReference type="ARBA" id="ARBA00022692"/>
    </source>
</evidence>
<feature type="transmembrane region" description="Helical" evidence="7">
    <location>
        <begin position="301"/>
        <end position="326"/>
    </location>
</feature>
<dbReference type="PANTHER" id="PTHR30572:SF4">
    <property type="entry name" value="ABC TRANSPORTER PERMEASE YTRF"/>
    <property type="match status" value="1"/>
</dbReference>
<evidence type="ECO:0008006" key="12">
    <source>
        <dbReference type="Google" id="ProtNLM"/>
    </source>
</evidence>
<dbReference type="STRING" id="1178515.SY83_18765"/>
<feature type="domain" description="MacB-like periplasmic core" evidence="9">
    <location>
        <begin position="22"/>
        <end position="227"/>
    </location>
</feature>
<organism evidence="10 11">
    <name type="scientific">Paenibacillus swuensis</name>
    <dbReference type="NCBI Taxonomy" id="1178515"/>
    <lineage>
        <taxon>Bacteria</taxon>
        <taxon>Bacillati</taxon>
        <taxon>Bacillota</taxon>
        <taxon>Bacilli</taxon>
        <taxon>Bacillales</taxon>
        <taxon>Paenibacillaceae</taxon>
        <taxon>Paenibacillus</taxon>
    </lineage>
</organism>
<dbReference type="PROSITE" id="PS51257">
    <property type="entry name" value="PROKAR_LIPOPROTEIN"/>
    <property type="match status" value="1"/>
</dbReference>
<keyword evidence="3 7" id="KW-0812">Transmembrane</keyword>
<keyword evidence="11" id="KW-1185">Reference proteome</keyword>
<evidence type="ECO:0000256" key="6">
    <source>
        <dbReference type="ARBA" id="ARBA00038076"/>
    </source>
</evidence>
<feature type="transmembrane region" description="Helical" evidence="7">
    <location>
        <begin position="407"/>
        <end position="426"/>
    </location>
</feature>
<name>A0A172TM06_9BACL</name>
<dbReference type="PANTHER" id="PTHR30572">
    <property type="entry name" value="MEMBRANE COMPONENT OF TRANSPORTER-RELATED"/>
    <property type="match status" value="1"/>
</dbReference>
<evidence type="ECO:0000313" key="10">
    <source>
        <dbReference type="EMBL" id="ANE47996.1"/>
    </source>
</evidence>
<dbReference type="EMBL" id="CP011388">
    <property type="protein sequence ID" value="ANE47996.1"/>
    <property type="molecule type" value="Genomic_DNA"/>
</dbReference>
<evidence type="ECO:0000259" key="8">
    <source>
        <dbReference type="Pfam" id="PF02687"/>
    </source>
</evidence>
<reference evidence="10 11" key="1">
    <citation type="submission" date="2015-01" db="EMBL/GenBank/DDBJ databases">
        <title>Paenibacillus swuensis/DY6/whole genome sequencing.</title>
        <authorList>
            <person name="Kim M.K."/>
            <person name="Srinivasan S."/>
            <person name="Lee J.-J."/>
        </authorList>
    </citation>
    <scope>NUCLEOTIDE SEQUENCE [LARGE SCALE GENOMIC DNA]</scope>
    <source>
        <strain evidence="10 11">DY6</strain>
    </source>
</reference>
<dbReference type="GO" id="GO:0022857">
    <property type="term" value="F:transmembrane transporter activity"/>
    <property type="evidence" value="ECO:0007669"/>
    <property type="project" value="TreeGrafter"/>
</dbReference>
<dbReference type="OrthoDB" id="9770099at2"/>